<protein>
    <submittedName>
        <fullName evidence="1">Uncharacterized protein</fullName>
    </submittedName>
</protein>
<dbReference type="Proteomes" id="UP001204953">
    <property type="component" value="Unassembled WGS sequence"/>
</dbReference>
<name>A0AAE3GWE8_9CYAN</name>
<evidence type="ECO:0000313" key="1">
    <source>
        <dbReference type="EMBL" id="MCP2731875.1"/>
    </source>
</evidence>
<proteinExistence type="predicted"/>
<keyword evidence="2" id="KW-1185">Reference proteome</keyword>
<evidence type="ECO:0000313" key="2">
    <source>
        <dbReference type="Proteomes" id="UP001204953"/>
    </source>
</evidence>
<dbReference type="EMBL" id="JAMZMM010000418">
    <property type="protein sequence ID" value="MCP2731875.1"/>
    <property type="molecule type" value="Genomic_DNA"/>
</dbReference>
<accession>A0AAE3GWE8</accession>
<sequence length="53" mass="6000">MSQVILLDSAPVGLITNPQATPLTLQCQQWFLGISQKGYRVVLPEIVDYEIRR</sequence>
<dbReference type="RefSeq" id="WP_254014606.1">
    <property type="nucleotide sequence ID" value="NZ_JAMZMM010000418.1"/>
</dbReference>
<dbReference type="AlphaFoldDB" id="A0AAE3GWE8"/>
<organism evidence="1 2">
    <name type="scientific">Limnofasciculus baicalensis BBK-W-15</name>
    <dbReference type="NCBI Taxonomy" id="2699891"/>
    <lineage>
        <taxon>Bacteria</taxon>
        <taxon>Bacillati</taxon>
        <taxon>Cyanobacteriota</taxon>
        <taxon>Cyanophyceae</taxon>
        <taxon>Coleofasciculales</taxon>
        <taxon>Coleofasciculaceae</taxon>
        <taxon>Limnofasciculus</taxon>
        <taxon>Limnofasciculus baicalensis</taxon>
    </lineage>
</organism>
<gene>
    <name evidence="1" type="ORF">NJ959_25925</name>
</gene>
<reference evidence="1" key="1">
    <citation type="submission" date="2022-06" db="EMBL/GenBank/DDBJ databases">
        <title>New cyanobacteria of genus Symplocastrum in benthos of Lake Baikal.</title>
        <authorList>
            <person name="Sorokovikova E."/>
            <person name="Tikhonova I."/>
            <person name="Krasnopeev A."/>
            <person name="Evseev P."/>
            <person name="Gladkikh A."/>
            <person name="Belykh O."/>
        </authorList>
    </citation>
    <scope>NUCLEOTIDE SEQUENCE</scope>
    <source>
        <strain evidence="1">BBK-W-15</strain>
    </source>
</reference>
<comment type="caution">
    <text evidence="1">The sequence shown here is derived from an EMBL/GenBank/DDBJ whole genome shotgun (WGS) entry which is preliminary data.</text>
</comment>